<evidence type="ECO:0000313" key="4">
    <source>
        <dbReference type="Proteomes" id="UP001415857"/>
    </source>
</evidence>
<dbReference type="SMART" id="SM00612">
    <property type="entry name" value="Kelch"/>
    <property type="match status" value="3"/>
</dbReference>
<dbReference type="EMBL" id="JBBPBK010000013">
    <property type="protein sequence ID" value="KAK9272704.1"/>
    <property type="molecule type" value="Genomic_DNA"/>
</dbReference>
<dbReference type="Proteomes" id="UP001415857">
    <property type="component" value="Unassembled WGS sequence"/>
</dbReference>
<protein>
    <recommendedName>
        <fullName evidence="5">F-box/kelch-repeat protein</fullName>
    </recommendedName>
</protein>
<sequence>MSKEKEIGSEEETESLCNSDYSLTSKKGGLDDGHDYSCWVISHSPRQKNIGVCETSWISDPSWDGFSFGESSGDRSPVAEPQDADYSYVPSLSYELEPLILARVPRSEYWKFCCVNKRYLSLLRSGELFKIRKEIGYEEFSVFTLASGECSWWAFDRQFKSRRQLPILPSDSCFRSGDKESFCAGTHLMVSGREIDGVVIWRYELAMNKWYKGPPMLNSRCLFASASCGTFAFVAGGIGMGPVNKVLNSVEKYDPDSKSWIPLRMMKRKRKLCSGCYMDNKFYVIGGRDENDVDLTCGEYFDEDKNEWKLIPDMLQGAPVATSQSPPLVAVVNNELYSLEASSNELKVYSKKSNTWKKLGPVPVRADFNRGWGVAFKSLGNELLVIGASSISYTGHGMTIFTCCPNPNAEKLLWKPVDTGSDRNRLSDFILNCSVMVA</sequence>
<dbReference type="AlphaFoldDB" id="A0AAP0NLS1"/>
<keyword evidence="4" id="KW-1185">Reference proteome</keyword>
<dbReference type="GO" id="GO:0005829">
    <property type="term" value="C:cytosol"/>
    <property type="evidence" value="ECO:0007669"/>
    <property type="project" value="TreeGrafter"/>
</dbReference>
<dbReference type="SUPFAM" id="SSF117281">
    <property type="entry name" value="Kelch motif"/>
    <property type="match status" value="1"/>
</dbReference>
<comment type="caution">
    <text evidence="3">The sequence shown here is derived from an EMBL/GenBank/DDBJ whole genome shotgun (WGS) entry which is preliminary data.</text>
</comment>
<dbReference type="GO" id="GO:0005634">
    <property type="term" value="C:nucleus"/>
    <property type="evidence" value="ECO:0007669"/>
    <property type="project" value="UniProtKB-ARBA"/>
</dbReference>
<accession>A0AAP0NLS1</accession>
<keyword evidence="1" id="KW-0880">Kelch repeat</keyword>
<reference evidence="3 4" key="1">
    <citation type="journal article" date="2024" name="Plant J.">
        <title>Genome sequences and population genomics reveal climatic adaptation and genomic divergence between two closely related sweetgum species.</title>
        <authorList>
            <person name="Xu W.Q."/>
            <person name="Ren C.Q."/>
            <person name="Zhang X.Y."/>
            <person name="Comes H.P."/>
            <person name="Liu X.H."/>
            <person name="Li Y.G."/>
            <person name="Kettle C.J."/>
            <person name="Jalonen R."/>
            <person name="Gaisberger H."/>
            <person name="Ma Y.Z."/>
            <person name="Qiu Y.X."/>
        </authorList>
    </citation>
    <scope>NUCLEOTIDE SEQUENCE [LARGE SCALE GENOMIC DNA]</scope>
    <source>
        <strain evidence="3">Hangzhou</strain>
    </source>
</reference>
<keyword evidence="2" id="KW-0677">Repeat</keyword>
<dbReference type="Gene3D" id="2.120.10.80">
    <property type="entry name" value="Kelch-type beta propeller"/>
    <property type="match status" value="1"/>
</dbReference>
<proteinExistence type="predicted"/>
<name>A0AAP0NLS1_LIQFO</name>
<evidence type="ECO:0000256" key="1">
    <source>
        <dbReference type="ARBA" id="ARBA00022441"/>
    </source>
</evidence>
<dbReference type="FunFam" id="2.120.10.80:FF:000007">
    <property type="entry name" value="F-box/kelch-repeat protein SKIP11"/>
    <property type="match status" value="1"/>
</dbReference>
<dbReference type="InterPro" id="IPR006652">
    <property type="entry name" value="Kelch_1"/>
</dbReference>
<dbReference type="InterPro" id="IPR015915">
    <property type="entry name" value="Kelch-typ_b-propeller"/>
</dbReference>
<evidence type="ECO:0008006" key="5">
    <source>
        <dbReference type="Google" id="ProtNLM"/>
    </source>
</evidence>
<dbReference type="PANTHER" id="PTHR46122:SF5">
    <property type="entry name" value="F-BOX DOMAIN-CONTAINING PROTEIN"/>
    <property type="match status" value="1"/>
</dbReference>
<dbReference type="InterPro" id="IPR052439">
    <property type="entry name" value="F-box/Kelch-repeat"/>
</dbReference>
<evidence type="ECO:0000313" key="3">
    <source>
        <dbReference type="EMBL" id="KAK9272704.1"/>
    </source>
</evidence>
<evidence type="ECO:0000256" key="2">
    <source>
        <dbReference type="ARBA" id="ARBA00022737"/>
    </source>
</evidence>
<organism evidence="3 4">
    <name type="scientific">Liquidambar formosana</name>
    <name type="common">Formosan gum</name>
    <dbReference type="NCBI Taxonomy" id="63359"/>
    <lineage>
        <taxon>Eukaryota</taxon>
        <taxon>Viridiplantae</taxon>
        <taxon>Streptophyta</taxon>
        <taxon>Embryophyta</taxon>
        <taxon>Tracheophyta</taxon>
        <taxon>Spermatophyta</taxon>
        <taxon>Magnoliopsida</taxon>
        <taxon>eudicotyledons</taxon>
        <taxon>Gunneridae</taxon>
        <taxon>Pentapetalae</taxon>
        <taxon>Saxifragales</taxon>
        <taxon>Altingiaceae</taxon>
        <taxon>Liquidambar</taxon>
    </lineage>
</organism>
<gene>
    <name evidence="3" type="ORF">L1049_003081</name>
</gene>
<dbReference type="Pfam" id="PF01344">
    <property type="entry name" value="Kelch_1"/>
    <property type="match status" value="2"/>
</dbReference>
<dbReference type="PANTHER" id="PTHR46122">
    <property type="entry name" value="GALACTOSE OXIDASE/KELCH REPEAT PROTEIN-RELATED"/>
    <property type="match status" value="1"/>
</dbReference>